<feature type="transmembrane region" description="Helical" evidence="5">
    <location>
        <begin position="37"/>
        <end position="58"/>
    </location>
</feature>
<keyword evidence="4 5" id="KW-0472">Membrane</keyword>
<accession>A0A7J3Z7F4</accession>
<evidence type="ECO:0000256" key="4">
    <source>
        <dbReference type="ARBA" id="ARBA00023136"/>
    </source>
</evidence>
<dbReference type="GO" id="GO:0005385">
    <property type="term" value="F:zinc ion transmembrane transporter activity"/>
    <property type="evidence" value="ECO:0007669"/>
    <property type="project" value="TreeGrafter"/>
</dbReference>
<evidence type="ECO:0000256" key="2">
    <source>
        <dbReference type="ARBA" id="ARBA00022692"/>
    </source>
</evidence>
<reference evidence="6" key="1">
    <citation type="journal article" date="2020" name="mSystems">
        <title>Genome- and Community-Level Interaction Insights into Carbon Utilization and Element Cycling Functions of Hydrothermarchaeota in Hydrothermal Sediment.</title>
        <authorList>
            <person name="Zhou Z."/>
            <person name="Liu Y."/>
            <person name="Xu W."/>
            <person name="Pan J."/>
            <person name="Luo Z.H."/>
            <person name="Li M."/>
        </authorList>
    </citation>
    <scope>NUCLEOTIDE SEQUENCE [LARGE SCALE GENOMIC DNA]</scope>
    <source>
        <strain evidence="6">SpSt-1105</strain>
    </source>
</reference>
<feature type="transmembrane region" description="Helical" evidence="5">
    <location>
        <begin position="6"/>
        <end position="30"/>
    </location>
</feature>
<feature type="transmembrane region" description="Helical" evidence="5">
    <location>
        <begin position="233"/>
        <end position="252"/>
    </location>
</feature>
<feature type="transmembrane region" description="Helical" evidence="5">
    <location>
        <begin position="111"/>
        <end position="134"/>
    </location>
</feature>
<proteinExistence type="predicted"/>
<evidence type="ECO:0000256" key="1">
    <source>
        <dbReference type="ARBA" id="ARBA00004141"/>
    </source>
</evidence>
<keyword evidence="2 5" id="KW-0812">Transmembrane</keyword>
<comment type="caution">
    <text evidence="6">The sequence shown here is derived from an EMBL/GenBank/DDBJ whole genome shotgun (WGS) entry which is preliminary data.</text>
</comment>
<feature type="transmembrane region" description="Helical" evidence="5">
    <location>
        <begin position="70"/>
        <end position="90"/>
    </location>
</feature>
<comment type="subcellular location">
    <subcellularLocation>
        <location evidence="1">Membrane</location>
        <topology evidence="1">Multi-pass membrane protein</topology>
    </subcellularLocation>
</comment>
<sequence>MELSVFQASLVYGFFIAGATSLGSVASLALRKASFKWLDFGLGFAAGIMIVTSFLSLIVPTISEGLYMDMGIGIGLGIAVIVLLDALLPHEHTVLGYEGPVALRARVRKSWLVALAIVIHNFPEGLAVGVATAFSPATGLSTALAIGVQDVPEGFAVSMPLVLAERKKLKALLVGVLSGLTETVMCVAGALLFSIARALLGIGMGFAAGAMIYVVVEEILPEVMHEKAGNRKLATLGFILGLYTMLYLETLVS</sequence>
<dbReference type="EMBL" id="DRYQ01000066">
    <property type="protein sequence ID" value="HHQ50612.1"/>
    <property type="molecule type" value="Genomic_DNA"/>
</dbReference>
<feature type="transmembrane region" description="Helical" evidence="5">
    <location>
        <begin position="171"/>
        <end position="193"/>
    </location>
</feature>
<keyword evidence="3 5" id="KW-1133">Transmembrane helix</keyword>
<evidence type="ECO:0000256" key="5">
    <source>
        <dbReference type="SAM" id="Phobius"/>
    </source>
</evidence>
<gene>
    <name evidence="6" type="ORF">ENM66_04595</name>
</gene>
<evidence type="ECO:0000313" key="6">
    <source>
        <dbReference type="EMBL" id="HHQ50612.1"/>
    </source>
</evidence>
<feature type="transmembrane region" description="Helical" evidence="5">
    <location>
        <begin position="199"/>
        <end position="221"/>
    </location>
</feature>
<evidence type="ECO:0000256" key="3">
    <source>
        <dbReference type="ARBA" id="ARBA00022989"/>
    </source>
</evidence>
<dbReference type="AlphaFoldDB" id="A0A7J3Z7F4"/>
<dbReference type="PANTHER" id="PTHR11040:SF70">
    <property type="entry name" value="OS05G0316100 PROTEIN"/>
    <property type="match status" value="1"/>
</dbReference>
<protein>
    <submittedName>
        <fullName evidence="6">ZIP family metal transporter</fullName>
    </submittedName>
</protein>
<dbReference type="GO" id="GO:0016020">
    <property type="term" value="C:membrane"/>
    <property type="evidence" value="ECO:0007669"/>
    <property type="project" value="UniProtKB-SubCell"/>
</dbReference>
<feature type="transmembrane region" description="Helical" evidence="5">
    <location>
        <begin position="140"/>
        <end position="164"/>
    </location>
</feature>
<organism evidence="6">
    <name type="scientific">Ignisphaera aggregans</name>
    <dbReference type="NCBI Taxonomy" id="334771"/>
    <lineage>
        <taxon>Archaea</taxon>
        <taxon>Thermoproteota</taxon>
        <taxon>Thermoprotei</taxon>
        <taxon>Desulfurococcales</taxon>
        <taxon>Desulfurococcaceae</taxon>
        <taxon>Ignisphaera</taxon>
    </lineage>
</organism>
<dbReference type="PANTHER" id="PTHR11040">
    <property type="entry name" value="ZINC/IRON TRANSPORTER"/>
    <property type="match status" value="1"/>
</dbReference>
<name>A0A7J3Z7F4_9CREN</name>
<dbReference type="InterPro" id="IPR003689">
    <property type="entry name" value="ZIP"/>
</dbReference>
<dbReference type="Pfam" id="PF02535">
    <property type="entry name" value="Zip"/>
    <property type="match status" value="1"/>
</dbReference>